<reference evidence="2" key="5">
    <citation type="journal article" date="2021" name="G3 (Bethesda)">
        <title>Aegilops tauschii genome assembly Aet v5.0 features greater sequence contiguity and improved annotation.</title>
        <authorList>
            <person name="Wang L."/>
            <person name="Zhu T."/>
            <person name="Rodriguez J.C."/>
            <person name="Deal K.R."/>
            <person name="Dubcovsky J."/>
            <person name="McGuire P.E."/>
            <person name="Lux T."/>
            <person name="Spannagl M."/>
            <person name="Mayer K.F.X."/>
            <person name="Baldrich P."/>
            <person name="Meyers B.C."/>
            <person name="Huo N."/>
            <person name="Gu Y.Q."/>
            <person name="Zhou H."/>
            <person name="Devos K.M."/>
            <person name="Bennetzen J.L."/>
            <person name="Unver T."/>
            <person name="Budak H."/>
            <person name="Gulick P.J."/>
            <person name="Galiba G."/>
            <person name="Kalapos B."/>
            <person name="Nelson D.R."/>
            <person name="Li P."/>
            <person name="You F.M."/>
            <person name="Luo M.C."/>
            <person name="Dvorak J."/>
        </authorList>
    </citation>
    <scope>NUCLEOTIDE SEQUENCE [LARGE SCALE GENOMIC DNA]</scope>
    <source>
        <strain evidence="2">cv. AL8/78</strain>
    </source>
</reference>
<evidence type="ECO:0000256" key="1">
    <source>
        <dbReference type="SAM" id="Phobius"/>
    </source>
</evidence>
<dbReference type="Proteomes" id="UP000015105">
    <property type="component" value="Chromosome 5D"/>
</dbReference>
<dbReference type="AlphaFoldDB" id="A0A453LQ11"/>
<keyword evidence="1" id="KW-0472">Membrane</keyword>
<keyword evidence="1" id="KW-1133">Transmembrane helix</keyword>
<accession>A0A453LQ11</accession>
<organism evidence="2 3">
    <name type="scientific">Aegilops tauschii subsp. strangulata</name>
    <name type="common">Goatgrass</name>
    <dbReference type="NCBI Taxonomy" id="200361"/>
    <lineage>
        <taxon>Eukaryota</taxon>
        <taxon>Viridiplantae</taxon>
        <taxon>Streptophyta</taxon>
        <taxon>Embryophyta</taxon>
        <taxon>Tracheophyta</taxon>
        <taxon>Spermatophyta</taxon>
        <taxon>Magnoliopsida</taxon>
        <taxon>Liliopsida</taxon>
        <taxon>Poales</taxon>
        <taxon>Poaceae</taxon>
        <taxon>BOP clade</taxon>
        <taxon>Pooideae</taxon>
        <taxon>Triticodae</taxon>
        <taxon>Triticeae</taxon>
        <taxon>Triticinae</taxon>
        <taxon>Aegilops</taxon>
    </lineage>
</organism>
<proteinExistence type="predicted"/>
<dbReference type="Gramene" id="AET5Gv20871800.2">
    <property type="protein sequence ID" value="AET5Gv20871800.2"/>
    <property type="gene ID" value="AET5Gv20871800"/>
</dbReference>
<name>A0A453LQ11_AEGTS</name>
<keyword evidence="1" id="KW-0812">Transmembrane</keyword>
<keyword evidence="3" id="KW-1185">Reference proteome</keyword>
<sequence>MIMTYPIPRHAMVFLCALFLEICLSFFMVPMSQDKRS</sequence>
<evidence type="ECO:0000313" key="3">
    <source>
        <dbReference type="Proteomes" id="UP000015105"/>
    </source>
</evidence>
<evidence type="ECO:0000313" key="2">
    <source>
        <dbReference type="EnsemblPlants" id="AET5Gv20871800.2"/>
    </source>
</evidence>
<reference evidence="3" key="2">
    <citation type="journal article" date="2017" name="Nat. Plants">
        <title>The Aegilops tauschii genome reveals multiple impacts of transposons.</title>
        <authorList>
            <person name="Zhao G."/>
            <person name="Zou C."/>
            <person name="Li K."/>
            <person name="Wang K."/>
            <person name="Li T."/>
            <person name="Gao L."/>
            <person name="Zhang X."/>
            <person name="Wang H."/>
            <person name="Yang Z."/>
            <person name="Liu X."/>
            <person name="Jiang W."/>
            <person name="Mao L."/>
            <person name="Kong X."/>
            <person name="Jiao Y."/>
            <person name="Jia J."/>
        </authorList>
    </citation>
    <scope>NUCLEOTIDE SEQUENCE [LARGE SCALE GENOMIC DNA]</scope>
    <source>
        <strain evidence="3">cv. AL8/78</strain>
    </source>
</reference>
<reference evidence="2" key="3">
    <citation type="journal article" date="2017" name="Nature">
        <title>Genome sequence of the progenitor of the wheat D genome Aegilops tauschii.</title>
        <authorList>
            <person name="Luo M.C."/>
            <person name="Gu Y.Q."/>
            <person name="Puiu D."/>
            <person name="Wang H."/>
            <person name="Twardziok S.O."/>
            <person name="Deal K.R."/>
            <person name="Huo N."/>
            <person name="Zhu T."/>
            <person name="Wang L."/>
            <person name="Wang Y."/>
            <person name="McGuire P.E."/>
            <person name="Liu S."/>
            <person name="Long H."/>
            <person name="Ramasamy R.K."/>
            <person name="Rodriguez J.C."/>
            <person name="Van S.L."/>
            <person name="Yuan L."/>
            <person name="Wang Z."/>
            <person name="Xia Z."/>
            <person name="Xiao L."/>
            <person name="Anderson O.D."/>
            <person name="Ouyang S."/>
            <person name="Liang Y."/>
            <person name="Zimin A.V."/>
            <person name="Pertea G."/>
            <person name="Qi P."/>
            <person name="Bennetzen J.L."/>
            <person name="Dai X."/>
            <person name="Dawson M.W."/>
            <person name="Muller H.G."/>
            <person name="Kugler K."/>
            <person name="Rivarola-Duarte L."/>
            <person name="Spannagl M."/>
            <person name="Mayer K.F.X."/>
            <person name="Lu F.H."/>
            <person name="Bevan M.W."/>
            <person name="Leroy P."/>
            <person name="Li P."/>
            <person name="You F.M."/>
            <person name="Sun Q."/>
            <person name="Liu Z."/>
            <person name="Lyons E."/>
            <person name="Wicker T."/>
            <person name="Salzberg S.L."/>
            <person name="Devos K.M."/>
            <person name="Dvorak J."/>
        </authorList>
    </citation>
    <scope>NUCLEOTIDE SEQUENCE [LARGE SCALE GENOMIC DNA]</scope>
    <source>
        <strain evidence="2">cv. AL8/78</strain>
    </source>
</reference>
<protein>
    <submittedName>
        <fullName evidence="2">Uncharacterized protein</fullName>
    </submittedName>
</protein>
<reference evidence="2" key="4">
    <citation type="submission" date="2019-03" db="UniProtKB">
        <authorList>
            <consortium name="EnsemblPlants"/>
        </authorList>
    </citation>
    <scope>IDENTIFICATION</scope>
</reference>
<feature type="transmembrane region" description="Helical" evidence="1">
    <location>
        <begin position="12"/>
        <end position="31"/>
    </location>
</feature>
<reference evidence="3" key="1">
    <citation type="journal article" date="2014" name="Science">
        <title>Ancient hybridizations among the ancestral genomes of bread wheat.</title>
        <authorList>
            <consortium name="International Wheat Genome Sequencing Consortium,"/>
            <person name="Marcussen T."/>
            <person name="Sandve S.R."/>
            <person name="Heier L."/>
            <person name="Spannagl M."/>
            <person name="Pfeifer M."/>
            <person name="Jakobsen K.S."/>
            <person name="Wulff B.B."/>
            <person name="Steuernagel B."/>
            <person name="Mayer K.F."/>
            <person name="Olsen O.A."/>
        </authorList>
    </citation>
    <scope>NUCLEOTIDE SEQUENCE [LARGE SCALE GENOMIC DNA]</scope>
    <source>
        <strain evidence="3">cv. AL8/78</strain>
    </source>
</reference>
<dbReference type="EnsemblPlants" id="AET5Gv20871800.2">
    <property type="protein sequence ID" value="AET5Gv20871800.2"/>
    <property type="gene ID" value="AET5Gv20871800"/>
</dbReference>